<evidence type="ECO:0000313" key="3">
    <source>
        <dbReference type="EMBL" id="MQL75591.1"/>
    </source>
</evidence>
<feature type="non-terminal residue" evidence="3">
    <location>
        <position position="196"/>
    </location>
</feature>
<dbReference type="EMBL" id="NMUH01000256">
    <property type="protein sequence ID" value="MQL75591.1"/>
    <property type="molecule type" value="Genomic_DNA"/>
</dbReference>
<proteinExistence type="predicted"/>
<reference evidence="3" key="1">
    <citation type="submission" date="2017-07" db="EMBL/GenBank/DDBJ databases">
        <title>Taro Niue Genome Assembly and Annotation.</title>
        <authorList>
            <person name="Atibalentja N."/>
            <person name="Keating K."/>
            <person name="Fields C.J."/>
        </authorList>
    </citation>
    <scope>NUCLEOTIDE SEQUENCE</scope>
    <source>
        <strain evidence="3">Niue_2</strain>
        <tissue evidence="3">Leaf</tissue>
    </source>
</reference>
<evidence type="ECO:0000313" key="4">
    <source>
        <dbReference type="Proteomes" id="UP000652761"/>
    </source>
</evidence>
<comment type="caution">
    <text evidence="3">The sequence shown here is derived from an EMBL/GenBank/DDBJ whole genome shotgun (WGS) entry which is preliminary data.</text>
</comment>
<organism evidence="3 4">
    <name type="scientific">Colocasia esculenta</name>
    <name type="common">Wild taro</name>
    <name type="synonym">Arum esculentum</name>
    <dbReference type="NCBI Taxonomy" id="4460"/>
    <lineage>
        <taxon>Eukaryota</taxon>
        <taxon>Viridiplantae</taxon>
        <taxon>Streptophyta</taxon>
        <taxon>Embryophyta</taxon>
        <taxon>Tracheophyta</taxon>
        <taxon>Spermatophyta</taxon>
        <taxon>Magnoliopsida</taxon>
        <taxon>Liliopsida</taxon>
        <taxon>Araceae</taxon>
        <taxon>Aroideae</taxon>
        <taxon>Colocasieae</taxon>
        <taxon>Colocasia</taxon>
    </lineage>
</organism>
<feature type="transmembrane region" description="Helical" evidence="2">
    <location>
        <begin position="148"/>
        <end position="168"/>
    </location>
</feature>
<evidence type="ECO:0000256" key="2">
    <source>
        <dbReference type="SAM" id="Phobius"/>
    </source>
</evidence>
<accession>A0A843TWE1</accession>
<dbReference type="Proteomes" id="UP000652761">
    <property type="component" value="Unassembled WGS sequence"/>
</dbReference>
<name>A0A843TWE1_COLES</name>
<evidence type="ECO:0000256" key="1">
    <source>
        <dbReference type="SAM" id="MobiDB-lite"/>
    </source>
</evidence>
<keyword evidence="2" id="KW-0472">Membrane</keyword>
<keyword evidence="4" id="KW-1185">Reference proteome</keyword>
<feature type="region of interest" description="Disordered" evidence="1">
    <location>
        <begin position="1"/>
        <end position="21"/>
    </location>
</feature>
<keyword evidence="2" id="KW-1133">Transmembrane helix</keyword>
<gene>
    <name evidence="3" type="ORF">Taro_007936</name>
</gene>
<sequence length="196" mass="21187">MGGRMSPLPCEISPLGRTASPVPQPAAVAGVRSAVTTLSSALNCAPLSGAPPCSAPPSPDRTSWVSCVSDFAPPSGAVRFIANHNQTQLGGHLHDRLRTVHNWSYGRPPLRRPCTLARPSSQQRLEVLLFLLHCFGALYNARHRLRRLLLLASSALAGHLLFGGTIFVTRLQPGRLALLLPLRLGERSRLYDSHLL</sequence>
<dbReference type="AlphaFoldDB" id="A0A843TWE1"/>
<keyword evidence="2" id="KW-0812">Transmembrane</keyword>
<protein>
    <submittedName>
        <fullName evidence="3">Uncharacterized protein</fullName>
    </submittedName>
</protein>